<accession>A0A177ILP2</accession>
<dbReference type="OrthoDB" id="3255666at2"/>
<evidence type="ECO:0008006" key="3">
    <source>
        <dbReference type="Google" id="ProtNLM"/>
    </source>
</evidence>
<dbReference type="AlphaFoldDB" id="A0A177ILP2"/>
<name>A0A177ILP2_9CORY</name>
<dbReference type="EMBL" id="LSTQ01000011">
    <property type="protein sequence ID" value="OAH29777.1"/>
    <property type="molecule type" value="Genomic_DNA"/>
</dbReference>
<protein>
    <recommendedName>
        <fullName evidence="3">M20/M25/M40 family metallo-hydrolase</fullName>
    </recommendedName>
</protein>
<sequence>MSVSTDTVTLLCELIRNACVNDLTSDSGAEHRNAETLERFFAGTDVKVQRFEPHPGRVSVAFTVEGNNPDAEPLTFLGHTDVVPVEAINGRLEHLRGIALGFKNLGHYILRSLIHSGQLHTKINAL</sequence>
<dbReference type="SUPFAM" id="SSF53187">
    <property type="entry name" value="Zn-dependent exopeptidases"/>
    <property type="match status" value="1"/>
</dbReference>
<dbReference type="Proteomes" id="UP000076947">
    <property type="component" value="Unassembled WGS sequence"/>
</dbReference>
<evidence type="ECO:0000313" key="1">
    <source>
        <dbReference type="EMBL" id="OAH29777.1"/>
    </source>
</evidence>
<reference evidence="2" key="1">
    <citation type="submission" date="2016-02" db="EMBL/GenBank/DDBJ databases">
        <authorList>
            <person name="Kaur G."/>
            <person name="Nair G.R."/>
            <person name="Mayilraj S."/>
        </authorList>
    </citation>
    <scope>NUCLEOTIDE SEQUENCE [LARGE SCALE GENOMIC DNA]</scope>
    <source>
        <strain evidence="2">GA-15</strain>
    </source>
</reference>
<keyword evidence="2" id="KW-1185">Reference proteome</keyword>
<gene>
    <name evidence="1" type="ORF">AYJ05_11490</name>
</gene>
<organism evidence="1 2">
    <name type="scientific">Corynebacterium stationis</name>
    <dbReference type="NCBI Taxonomy" id="1705"/>
    <lineage>
        <taxon>Bacteria</taxon>
        <taxon>Bacillati</taxon>
        <taxon>Actinomycetota</taxon>
        <taxon>Actinomycetes</taxon>
        <taxon>Mycobacteriales</taxon>
        <taxon>Corynebacteriaceae</taxon>
        <taxon>Corynebacterium</taxon>
    </lineage>
</organism>
<dbReference type="Gene3D" id="3.40.630.10">
    <property type="entry name" value="Zn peptidases"/>
    <property type="match status" value="1"/>
</dbReference>
<proteinExistence type="predicted"/>
<comment type="caution">
    <text evidence="1">The sequence shown here is derived from an EMBL/GenBank/DDBJ whole genome shotgun (WGS) entry which is preliminary data.</text>
</comment>
<evidence type="ECO:0000313" key="2">
    <source>
        <dbReference type="Proteomes" id="UP000076947"/>
    </source>
</evidence>